<feature type="region of interest" description="Disordered" evidence="1">
    <location>
        <begin position="343"/>
        <end position="409"/>
    </location>
</feature>
<dbReference type="EMBL" id="CALLCH030000008">
    <property type="protein sequence ID" value="CAI4213364.1"/>
    <property type="molecule type" value="Genomic_DNA"/>
</dbReference>
<feature type="compositionally biased region" description="Polar residues" evidence="1">
    <location>
        <begin position="220"/>
        <end position="234"/>
    </location>
</feature>
<evidence type="ECO:0000313" key="3">
    <source>
        <dbReference type="Proteomes" id="UP000838763"/>
    </source>
</evidence>
<sequence length="596" mass="67651">MIQKIVKNIMMEELLDAPLYTSSPTMSKRARLLRDINSKDKRFRLIISAVERLPRGPPREEHDPVDFDITTATVNPVYALADTLEAPFELVLRNGNTIYPLAFCTLPDALIFQQSLTGYEVADGYCQNNTTASFVILGQERLFETAAVQIWVPNRLPGTLVADSAEFTSPIDRPMSSVSYPSSPIATSPTATMQLPPSVGFRSPSPLMDSFSAEFAGMGLSSSPGQLHSQTMGNEQYHHHYQQQQQQQQQQHQQQPYLYAQAQPQPAPQALYTQAQPQPVPQAYSSPLPTAARFQNHPFPAPAQAPNAHYSPRTRSTPRSAPPRPRHGRQQPQELRLLLLQQQRRQDQEEARVQRQLQDDGRHRRHQHDGRQQRHVQELVQLRLQRRHRRRRRHRHRDHRLQRGRAQSAVVHAKPLKPLLVLFTRHPKTGERATVVIAVDERTMPNPSSCSCQQGVAADGKPCKITALEQTGGERPLEARRLPTAGEWDILLLASPRRSEPRGLAGAAWKGLLRLSLLFADHNDRFVFGGGFCRCPQITRGQLMECMIKGHVGLLGQARELYRSRFRQWYEGRYEKAVHVSHQSINEGGGEYEWDR</sequence>
<feature type="region of interest" description="Disordered" evidence="1">
    <location>
        <begin position="180"/>
        <end position="201"/>
    </location>
</feature>
<feature type="compositionally biased region" description="Basic residues" evidence="1">
    <location>
        <begin position="384"/>
        <end position="403"/>
    </location>
</feature>
<organism evidence="2 3">
    <name type="scientific">Parascedosporium putredinis</name>
    <dbReference type="NCBI Taxonomy" id="1442378"/>
    <lineage>
        <taxon>Eukaryota</taxon>
        <taxon>Fungi</taxon>
        <taxon>Dikarya</taxon>
        <taxon>Ascomycota</taxon>
        <taxon>Pezizomycotina</taxon>
        <taxon>Sordariomycetes</taxon>
        <taxon>Hypocreomycetidae</taxon>
        <taxon>Microascales</taxon>
        <taxon>Microascaceae</taxon>
        <taxon>Parascedosporium</taxon>
    </lineage>
</organism>
<dbReference type="Proteomes" id="UP000838763">
    <property type="component" value="Unassembled WGS sequence"/>
</dbReference>
<keyword evidence="3" id="KW-1185">Reference proteome</keyword>
<dbReference type="OrthoDB" id="5400409at2759"/>
<feature type="compositionally biased region" description="Basic and acidic residues" evidence="1">
    <location>
        <begin position="344"/>
        <end position="362"/>
    </location>
</feature>
<evidence type="ECO:0000256" key="1">
    <source>
        <dbReference type="SAM" id="MobiDB-lite"/>
    </source>
</evidence>
<name>A0A9P1GZT7_9PEZI</name>
<accession>A0A9P1GZT7</accession>
<gene>
    <name evidence="2" type="ORF">PPNO1_LOCUS3110</name>
</gene>
<comment type="caution">
    <text evidence="2">The sequence shown here is derived from an EMBL/GenBank/DDBJ whole genome shotgun (WGS) entry which is preliminary data.</text>
</comment>
<feature type="compositionally biased region" description="Polar residues" evidence="1">
    <location>
        <begin position="180"/>
        <end position="195"/>
    </location>
</feature>
<dbReference type="AlphaFoldDB" id="A0A9P1GZT7"/>
<reference evidence="2" key="1">
    <citation type="submission" date="2022-11" db="EMBL/GenBank/DDBJ databases">
        <authorList>
            <person name="Scott C."/>
            <person name="Bruce N."/>
        </authorList>
    </citation>
    <scope>NUCLEOTIDE SEQUENCE</scope>
</reference>
<feature type="compositionally biased region" description="Low complexity" evidence="1">
    <location>
        <begin position="242"/>
        <end position="277"/>
    </location>
</feature>
<evidence type="ECO:0000313" key="2">
    <source>
        <dbReference type="EMBL" id="CAI4213364.1"/>
    </source>
</evidence>
<feature type="region of interest" description="Disordered" evidence="1">
    <location>
        <begin position="219"/>
        <end position="331"/>
    </location>
</feature>
<proteinExistence type="predicted"/>
<protein>
    <submittedName>
        <fullName evidence="2">Uncharacterized protein</fullName>
    </submittedName>
</protein>